<reference evidence="2" key="1">
    <citation type="submission" date="2021-02" db="EMBL/GenBank/DDBJ databases">
        <authorList>
            <person name="Dougan E. K."/>
            <person name="Rhodes N."/>
            <person name="Thang M."/>
            <person name="Chan C."/>
        </authorList>
    </citation>
    <scope>NUCLEOTIDE SEQUENCE</scope>
</reference>
<evidence type="ECO:0000256" key="1">
    <source>
        <dbReference type="SAM" id="MobiDB-lite"/>
    </source>
</evidence>
<proteinExistence type="predicted"/>
<dbReference type="AlphaFoldDB" id="A0A813KW22"/>
<gene>
    <name evidence="2" type="ORF">PGLA2088_LOCUS37857</name>
</gene>
<dbReference type="Proteomes" id="UP000626109">
    <property type="component" value="Unassembled WGS sequence"/>
</dbReference>
<name>A0A813KW22_POLGL</name>
<feature type="compositionally biased region" description="Basic and acidic residues" evidence="1">
    <location>
        <begin position="1"/>
        <end position="15"/>
    </location>
</feature>
<organism evidence="2 3">
    <name type="scientific">Polarella glacialis</name>
    <name type="common">Dinoflagellate</name>
    <dbReference type="NCBI Taxonomy" id="89957"/>
    <lineage>
        <taxon>Eukaryota</taxon>
        <taxon>Sar</taxon>
        <taxon>Alveolata</taxon>
        <taxon>Dinophyceae</taxon>
        <taxon>Suessiales</taxon>
        <taxon>Suessiaceae</taxon>
        <taxon>Polarella</taxon>
    </lineage>
</organism>
<evidence type="ECO:0000313" key="2">
    <source>
        <dbReference type="EMBL" id="CAE8714173.1"/>
    </source>
</evidence>
<evidence type="ECO:0000313" key="3">
    <source>
        <dbReference type="Proteomes" id="UP000626109"/>
    </source>
</evidence>
<comment type="caution">
    <text evidence="2">The sequence shown here is derived from an EMBL/GenBank/DDBJ whole genome shotgun (WGS) entry which is preliminary data.</text>
</comment>
<accession>A0A813KW22</accession>
<protein>
    <submittedName>
        <fullName evidence="2">Uncharacterized protein</fullName>
    </submittedName>
</protein>
<feature type="region of interest" description="Disordered" evidence="1">
    <location>
        <begin position="1"/>
        <end position="23"/>
    </location>
</feature>
<sequence>MTLTDSHRRDGRQREPPGSYNCGNCGYPDGQGLAHALRASHVLPEGLLMSGCSPRVDLAKKGAKAPLPEPYWWRFLVGRLPDHGVKAEPGHERQMQALRLLLRPKMEGEGTKVT</sequence>
<dbReference type="EMBL" id="CAJNNW010032593">
    <property type="protein sequence ID" value="CAE8714173.1"/>
    <property type="molecule type" value="Genomic_DNA"/>
</dbReference>